<dbReference type="Gene3D" id="1.10.3450.10">
    <property type="entry name" value="TTHA0068-like"/>
    <property type="match status" value="1"/>
</dbReference>
<dbReference type="PANTHER" id="PTHR34796:SF1">
    <property type="entry name" value="EXPRESSED PROTEIN"/>
    <property type="match status" value="1"/>
</dbReference>
<comment type="caution">
    <text evidence="1">The sequence shown here is derived from an EMBL/GenBank/DDBJ whole genome shotgun (WGS) entry which is preliminary data.</text>
</comment>
<dbReference type="Pfam" id="PF03745">
    <property type="entry name" value="DUF309"/>
    <property type="match status" value="1"/>
</dbReference>
<dbReference type="Proteomes" id="UP001139263">
    <property type="component" value="Unassembled WGS sequence"/>
</dbReference>
<dbReference type="RefSeq" id="WP_241711481.1">
    <property type="nucleotide sequence ID" value="NZ_JALBUF010000001.1"/>
</dbReference>
<keyword evidence="2" id="KW-1185">Reference proteome</keyword>
<dbReference type="EMBL" id="JALBUF010000001">
    <property type="protein sequence ID" value="MCI0181850.1"/>
    <property type="molecule type" value="Genomic_DNA"/>
</dbReference>
<evidence type="ECO:0000313" key="2">
    <source>
        <dbReference type="Proteomes" id="UP001139263"/>
    </source>
</evidence>
<organism evidence="1 2">
    <name type="scientific">Sulfoacidibacillus ferrooxidans</name>
    <dbReference type="NCBI Taxonomy" id="2005001"/>
    <lineage>
        <taxon>Bacteria</taxon>
        <taxon>Bacillati</taxon>
        <taxon>Bacillota</taxon>
        <taxon>Bacilli</taxon>
        <taxon>Bacillales</taxon>
        <taxon>Alicyclobacillaceae</taxon>
        <taxon>Sulfoacidibacillus</taxon>
    </lineage>
</organism>
<reference evidence="1" key="1">
    <citation type="submission" date="2022-03" db="EMBL/GenBank/DDBJ databases">
        <title>Draft Genome Sequence of Firmicute Strain S0AB, a Heterotrophic Iron/Sulfur-Oxidizing Extreme Acidophile.</title>
        <authorList>
            <person name="Vergara E."/>
            <person name="Pakostova E."/>
            <person name="Johnson D.B."/>
            <person name="Holmes D.S."/>
        </authorList>
    </citation>
    <scope>NUCLEOTIDE SEQUENCE</scope>
    <source>
        <strain evidence="1">S0AB</strain>
    </source>
</reference>
<dbReference type="InterPro" id="IPR005500">
    <property type="entry name" value="DUF309"/>
</dbReference>
<gene>
    <name evidence="1" type="ORF">MM817_00097</name>
</gene>
<dbReference type="AlphaFoldDB" id="A0A9X1V6U1"/>
<name>A0A9X1V6U1_9BACL</name>
<protein>
    <recommendedName>
        <fullName evidence="3">DUF309 domain-containing protein</fullName>
    </recommendedName>
</protein>
<dbReference type="PANTHER" id="PTHR34796">
    <property type="entry name" value="EXPRESSED PROTEIN"/>
    <property type="match status" value="1"/>
</dbReference>
<evidence type="ECO:0000313" key="1">
    <source>
        <dbReference type="EMBL" id="MCI0181850.1"/>
    </source>
</evidence>
<dbReference type="InterPro" id="IPR023203">
    <property type="entry name" value="TTHA0068_sf"/>
</dbReference>
<accession>A0A9X1V6U1</accession>
<sequence>MDDRLMSYLYFFNQKQDYYECHEYGESLWLDTGRPIVLKGLIQAAVCLYHLHNGNVRGGYAMWLRARSYLAPSLPVYEHIDLSQLCKDIDQVFARVPTAFHDLIVAPETITDLHLPDVYIQLTDPLLQTALQLHTPAPLEDRK</sequence>
<proteinExistence type="predicted"/>
<evidence type="ECO:0008006" key="3">
    <source>
        <dbReference type="Google" id="ProtNLM"/>
    </source>
</evidence>
<dbReference type="SUPFAM" id="SSF140663">
    <property type="entry name" value="TTHA0068-like"/>
    <property type="match status" value="1"/>
</dbReference>